<evidence type="ECO:0000259" key="1">
    <source>
        <dbReference type="Pfam" id="PF00535"/>
    </source>
</evidence>
<dbReference type="Pfam" id="PF00535">
    <property type="entry name" value="Glycos_transf_2"/>
    <property type="match status" value="1"/>
</dbReference>
<dbReference type="PANTHER" id="PTHR22916:SF3">
    <property type="entry name" value="UDP-GLCNAC:BETAGAL BETA-1,3-N-ACETYLGLUCOSAMINYLTRANSFERASE-LIKE PROTEIN 1"/>
    <property type="match status" value="1"/>
</dbReference>
<evidence type="ECO:0000313" key="2">
    <source>
        <dbReference type="EMBL" id="CUQ29985.1"/>
    </source>
</evidence>
<name>A0A174VD90_9BACE</name>
<organism evidence="2 3">
    <name type="scientific">Bacteroides caccae</name>
    <dbReference type="NCBI Taxonomy" id="47678"/>
    <lineage>
        <taxon>Bacteria</taxon>
        <taxon>Pseudomonadati</taxon>
        <taxon>Bacteroidota</taxon>
        <taxon>Bacteroidia</taxon>
        <taxon>Bacteroidales</taxon>
        <taxon>Bacteroidaceae</taxon>
        <taxon>Bacteroides</taxon>
    </lineage>
</organism>
<dbReference type="RefSeq" id="WP_055256481.1">
    <property type="nucleotide sequence ID" value="NZ_CZBL01000010.1"/>
</dbReference>
<dbReference type="GO" id="GO:0016758">
    <property type="term" value="F:hexosyltransferase activity"/>
    <property type="evidence" value="ECO:0007669"/>
    <property type="project" value="UniProtKB-ARBA"/>
</dbReference>
<evidence type="ECO:0000313" key="3">
    <source>
        <dbReference type="Proteomes" id="UP000095725"/>
    </source>
</evidence>
<dbReference type="Gene3D" id="3.90.550.10">
    <property type="entry name" value="Spore Coat Polysaccharide Biosynthesis Protein SpsA, Chain A"/>
    <property type="match status" value="1"/>
</dbReference>
<dbReference type="Proteomes" id="UP000095725">
    <property type="component" value="Unassembled WGS sequence"/>
</dbReference>
<protein>
    <submittedName>
        <fullName evidence="2">Family 2 glycosyl transferase</fullName>
    </submittedName>
</protein>
<reference evidence="2 3" key="1">
    <citation type="submission" date="2015-09" db="EMBL/GenBank/DDBJ databases">
        <authorList>
            <consortium name="Pathogen Informatics"/>
        </authorList>
    </citation>
    <scope>NUCLEOTIDE SEQUENCE [LARGE SCALE GENOMIC DNA]</scope>
    <source>
        <strain evidence="2 3">2789STDY5834946</strain>
    </source>
</reference>
<sequence>MEQCDISVVLGSKNRKKLIRATIESIRRNNFNGSMEIIVIDGGSTDGTCDWLAKQRDVFTIIQPNYNIVDLDGIQKRKHSWGEFMNIGFRYAHGKYIVMVSDDLILADDCLQNGYDAMEDFSKSGLKVGAGAFYFREYPRHNYYRVGTLGSYIALNHGYYLKAALEEIDYIDEKSYNFYCGDGDLIMRLNNAGWKTVDLPKCFALHLNHKIFRHKSLPKWRIQDENTFCDKYPGLVHIPSPRKELKEKKINPFPFIKYASSFVFQGYIMRFLDKYLREE</sequence>
<dbReference type="AlphaFoldDB" id="A0A174VD90"/>
<dbReference type="PANTHER" id="PTHR22916">
    <property type="entry name" value="GLYCOSYLTRANSFERASE"/>
    <property type="match status" value="1"/>
</dbReference>
<proteinExistence type="predicted"/>
<accession>A0A174VD90</accession>
<dbReference type="SUPFAM" id="SSF53448">
    <property type="entry name" value="Nucleotide-diphospho-sugar transferases"/>
    <property type="match status" value="1"/>
</dbReference>
<feature type="domain" description="Glycosyltransferase 2-like" evidence="1">
    <location>
        <begin position="7"/>
        <end position="142"/>
    </location>
</feature>
<dbReference type="InterPro" id="IPR001173">
    <property type="entry name" value="Glyco_trans_2-like"/>
</dbReference>
<keyword evidence="2" id="KW-0808">Transferase</keyword>
<dbReference type="EMBL" id="CZBL01000010">
    <property type="protein sequence ID" value="CUQ29985.1"/>
    <property type="molecule type" value="Genomic_DNA"/>
</dbReference>
<gene>
    <name evidence="2" type="ORF">ERS852558_02495</name>
</gene>
<dbReference type="InterPro" id="IPR029044">
    <property type="entry name" value="Nucleotide-diphossugar_trans"/>
</dbReference>